<gene>
    <name evidence="12" type="ORF">FKW44_013354</name>
</gene>
<dbReference type="AlphaFoldDB" id="A0A7T8HKS1"/>
<dbReference type="PANTHER" id="PTHR11056:SF0">
    <property type="entry name" value="HOMOGENTISATE 1,2-DIOXYGENASE"/>
    <property type="match status" value="1"/>
</dbReference>
<feature type="non-terminal residue" evidence="12">
    <location>
        <position position="1"/>
    </location>
</feature>
<protein>
    <recommendedName>
        <fullName evidence="3">Homogentisate 1,2-dioxygenase</fullName>
        <ecNumber evidence="2">1.13.11.5</ecNumber>
    </recommendedName>
    <alternativeName>
        <fullName evidence="8">Homogentisate oxygenase</fullName>
    </alternativeName>
    <alternativeName>
        <fullName evidence="9">Homogentisic acid oxidase</fullName>
    </alternativeName>
    <alternativeName>
        <fullName evidence="10">Homogentisicase</fullName>
    </alternativeName>
</protein>
<feature type="domain" description="Homogentisate 1,2-dioxygenase N-terminal" evidence="11">
    <location>
        <begin position="1"/>
        <end position="70"/>
    </location>
</feature>
<dbReference type="GO" id="GO:0006559">
    <property type="term" value="P:L-phenylalanine catabolic process"/>
    <property type="evidence" value="ECO:0007669"/>
    <property type="project" value="UniProtKB-UniPathway"/>
</dbReference>
<evidence type="ECO:0000256" key="8">
    <source>
        <dbReference type="ARBA" id="ARBA00030235"/>
    </source>
</evidence>
<dbReference type="Proteomes" id="UP000595437">
    <property type="component" value="Chromosome 8"/>
</dbReference>
<keyword evidence="6" id="KW-0560">Oxidoreductase</keyword>
<keyword evidence="7" id="KW-0408">Iron</keyword>
<evidence type="ECO:0000256" key="4">
    <source>
        <dbReference type="ARBA" id="ARBA00022723"/>
    </source>
</evidence>
<sequence>MYNSDGDFLIVPQVGTLFIKTEMGRLVVEPNEICIIPRGIRFNVQLNEQSRGYIAEVYGAHFILPDLGPI</sequence>
<dbReference type="InterPro" id="IPR046452">
    <property type="entry name" value="HgmA_N"/>
</dbReference>
<dbReference type="OrthoDB" id="1689029at2759"/>
<evidence type="ECO:0000256" key="9">
    <source>
        <dbReference type="ARBA" id="ARBA00030437"/>
    </source>
</evidence>
<evidence type="ECO:0000313" key="12">
    <source>
        <dbReference type="EMBL" id="QQP51874.1"/>
    </source>
</evidence>
<evidence type="ECO:0000256" key="6">
    <source>
        <dbReference type="ARBA" id="ARBA00023002"/>
    </source>
</evidence>
<evidence type="ECO:0000256" key="5">
    <source>
        <dbReference type="ARBA" id="ARBA00022964"/>
    </source>
</evidence>
<evidence type="ECO:0000259" key="11">
    <source>
        <dbReference type="Pfam" id="PF20510"/>
    </source>
</evidence>
<dbReference type="InterPro" id="IPR005708">
    <property type="entry name" value="Homogentis_dOase"/>
</dbReference>
<keyword evidence="13" id="KW-1185">Reference proteome</keyword>
<dbReference type="PANTHER" id="PTHR11056">
    <property type="entry name" value="HOMOGENTISATE 1,2-DIOXYGENASE"/>
    <property type="match status" value="1"/>
</dbReference>
<dbReference type="EC" id="1.13.11.5" evidence="2"/>
<dbReference type="UniPathway" id="UPA00139">
    <property type="reaction ID" value="UER00339"/>
</dbReference>
<dbReference type="InterPro" id="IPR011051">
    <property type="entry name" value="RmlC_Cupin_sf"/>
</dbReference>
<evidence type="ECO:0000256" key="3">
    <source>
        <dbReference type="ARBA" id="ARBA00018757"/>
    </source>
</evidence>
<reference evidence="13" key="1">
    <citation type="submission" date="2021-01" db="EMBL/GenBank/DDBJ databases">
        <title>Caligus Genome Assembly.</title>
        <authorList>
            <person name="Gallardo-Escarate C."/>
        </authorList>
    </citation>
    <scope>NUCLEOTIDE SEQUENCE [LARGE SCALE GENOMIC DNA]</scope>
</reference>
<feature type="non-terminal residue" evidence="12">
    <location>
        <position position="70"/>
    </location>
</feature>
<accession>A0A7T8HKS1</accession>
<evidence type="ECO:0000313" key="13">
    <source>
        <dbReference type="Proteomes" id="UP000595437"/>
    </source>
</evidence>
<dbReference type="GO" id="GO:0046872">
    <property type="term" value="F:metal ion binding"/>
    <property type="evidence" value="ECO:0007669"/>
    <property type="project" value="UniProtKB-KW"/>
</dbReference>
<evidence type="ECO:0000256" key="7">
    <source>
        <dbReference type="ARBA" id="ARBA00023004"/>
    </source>
</evidence>
<proteinExistence type="predicted"/>
<dbReference type="GO" id="GO:0006570">
    <property type="term" value="P:tyrosine metabolic process"/>
    <property type="evidence" value="ECO:0007669"/>
    <property type="project" value="InterPro"/>
</dbReference>
<evidence type="ECO:0000256" key="2">
    <source>
        <dbReference type="ARBA" id="ARBA00013127"/>
    </source>
</evidence>
<evidence type="ECO:0000256" key="1">
    <source>
        <dbReference type="ARBA" id="ARBA00004704"/>
    </source>
</evidence>
<comment type="pathway">
    <text evidence="1">Amino-acid degradation; L-phenylalanine degradation; acetoacetate and fumarate from L-phenylalanine: step 4/6.</text>
</comment>
<evidence type="ECO:0000256" key="10">
    <source>
        <dbReference type="ARBA" id="ARBA00033225"/>
    </source>
</evidence>
<dbReference type="GO" id="GO:0004411">
    <property type="term" value="F:homogentisate 1,2-dioxygenase activity"/>
    <property type="evidence" value="ECO:0007669"/>
    <property type="project" value="UniProtKB-EC"/>
</dbReference>
<dbReference type="GO" id="GO:0005737">
    <property type="term" value="C:cytoplasm"/>
    <property type="evidence" value="ECO:0007669"/>
    <property type="project" value="TreeGrafter"/>
</dbReference>
<keyword evidence="5 12" id="KW-0223">Dioxygenase</keyword>
<dbReference type="SUPFAM" id="SSF51182">
    <property type="entry name" value="RmlC-like cupins"/>
    <property type="match status" value="1"/>
</dbReference>
<organism evidence="12 13">
    <name type="scientific">Caligus rogercresseyi</name>
    <name type="common">Sea louse</name>
    <dbReference type="NCBI Taxonomy" id="217165"/>
    <lineage>
        <taxon>Eukaryota</taxon>
        <taxon>Metazoa</taxon>
        <taxon>Ecdysozoa</taxon>
        <taxon>Arthropoda</taxon>
        <taxon>Crustacea</taxon>
        <taxon>Multicrustacea</taxon>
        <taxon>Hexanauplia</taxon>
        <taxon>Copepoda</taxon>
        <taxon>Siphonostomatoida</taxon>
        <taxon>Caligidae</taxon>
        <taxon>Caligus</taxon>
    </lineage>
</organism>
<dbReference type="Pfam" id="PF20510">
    <property type="entry name" value="HgmA_N"/>
    <property type="match status" value="1"/>
</dbReference>
<dbReference type="EMBL" id="CP045897">
    <property type="protein sequence ID" value="QQP51874.1"/>
    <property type="molecule type" value="Genomic_DNA"/>
</dbReference>
<keyword evidence="4" id="KW-0479">Metal-binding</keyword>
<name>A0A7T8HKS1_CALRO</name>